<gene>
    <name evidence="2" type="ORF">FJT64_026058</name>
</gene>
<evidence type="ECO:0000256" key="1">
    <source>
        <dbReference type="SAM" id="MobiDB-lite"/>
    </source>
</evidence>
<evidence type="ECO:0000313" key="2">
    <source>
        <dbReference type="EMBL" id="KAF0301685.1"/>
    </source>
</evidence>
<dbReference type="Proteomes" id="UP000440578">
    <property type="component" value="Unassembled WGS sequence"/>
</dbReference>
<keyword evidence="3" id="KW-1185">Reference proteome</keyword>
<dbReference type="AlphaFoldDB" id="A0A6A4W5N4"/>
<feature type="region of interest" description="Disordered" evidence="1">
    <location>
        <begin position="139"/>
        <end position="164"/>
    </location>
</feature>
<comment type="caution">
    <text evidence="2">The sequence shown here is derived from an EMBL/GenBank/DDBJ whole genome shotgun (WGS) entry which is preliminary data.</text>
</comment>
<evidence type="ECO:0000313" key="3">
    <source>
        <dbReference type="Proteomes" id="UP000440578"/>
    </source>
</evidence>
<feature type="region of interest" description="Disordered" evidence="1">
    <location>
        <begin position="176"/>
        <end position="212"/>
    </location>
</feature>
<feature type="compositionally biased region" description="Basic and acidic residues" evidence="1">
    <location>
        <begin position="197"/>
        <end position="206"/>
    </location>
</feature>
<proteinExistence type="predicted"/>
<dbReference type="EMBL" id="VIIS01001134">
    <property type="protein sequence ID" value="KAF0301685.1"/>
    <property type="molecule type" value="Genomic_DNA"/>
</dbReference>
<name>A0A6A4W5N4_AMPAM</name>
<feature type="region of interest" description="Disordered" evidence="1">
    <location>
        <begin position="20"/>
        <end position="57"/>
    </location>
</feature>
<sequence length="212" mass="22675">MRPACKAVPRGADSPCGLPFSGLSLASAGRPGHQPARLPGTDPLRAPAPGWAPPPPPDLHRGVVRFVSSLDKLQPSGRAALAAPLPRHVSFPSYPEPVAEFSRSDGHVLTPPQPYEPPRPPGGGAVPQLRVTEDAGIAPRRLSSGPSYQQPTFSSLQKIRKPTEQQLETADWLLHRRGSGLTDSSRRNSAMGGLESTELRHGRLESARFNYG</sequence>
<organism evidence="2 3">
    <name type="scientific">Amphibalanus amphitrite</name>
    <name type="common">Striped barnacle</name>
    <name type="synonym">Balanus amphitrite</name>
    <dbReference type="NCBI Taxonomy" id="1232801"/>
    <lineage>
        <taxon>Eukaryota</taxon>
        <taxon>Metazoa</taxon>
        <taxon>Ecdysozoa</taxon>
        <taxon>Arthropoda</taxon>
        <taxon>Crustacea</taxon>
        <taxon>Multicrustacea</taxon>
        <taxon>Cirripedia</taxon>
        <taxon>Thoracica</taxon>
        <taxon>Thoracicalcarea</taxon>
        <taxon>Balanomorpha</taxon>
        <taxon>Balanoidea</taxon>
        <taxon>Balanidae</taxon>
        <taxon>Amphibalaninae</taxon>
        <taxon>Amphibalanus</taxon>
    </lineage>
</organism>
<accession>A0A6A4W5N4</accession>
<feature type="compositionally biased region" description="Polar residues" evidence="1">
    <location>
        <begin position="144"/>
        <end position="157"/>
    </location>
</feature>
<protein>
    <submittedName>
        <fullName evidence="2">Uncharacterized protein</fullName>
    </submittedName>
</protein>
<reference evidence="2 3" key="1">
    <citation type="submission" date="2019-07" db="EMBL/GenBank/DDBJ databases">
        <title>Draft genome assembly of a fouling barnacle, Amphibalanus amphitrite (Darwin, 1854): The first reference genome for Thecostraca.</title>
        <authorList>
            <person name="Kim W."/>
        </authorList>
    </citation>
    <scope>NUCLEOTIDE SEQUENCE [LARGE SCALE GENOMIC DNA]</scope>
    <source>
        <strain evidence="2">SNU_AA5</strain>
        <tissue evidence="2">Soma without cirri and trophi</tissue>
    </source>
</reference>